<feature type="transmembrane region" description="Helical" evidence="1">
    <location>
        <begin position="285"/>
        <end position="308"/>
    </location>
</feature>
<protein>
    <submittedName>
        <fullName evidence="2">Uncharacterized protein</fullName>
    </submittedName>
</protein>
<gene>
    <name evidence="2" type="ORF">TrCOL_g12834</name>
</gene>
<comment type="caution">
    <text evidence="2">The sequence shown here is derived from an EMBL/GenBank/DDBJ whole genome shotgun (WGS) entry which is preliminary data.</text>
</comment>
<name>A0A9W7GQI8_9STRA</name>
<keyword evidence="1" id="KW-1133">Transmembrane helix</keyword>
<dbReference type="InterPro" id="IPR052776">
    <property type="entry name" value="Chloro_ReproSupport/MetalTrans"/>
</dbReference>
<evidence type="ECO:0000256" key="1">
    <source>
        <dbReference type="SAM" id="Phobius"/>
    </source>
</evidence>
<dbReference type="PANTHER" id="PTHR33876">
    <property type="entry name" value="UNNAMED PRODUCT"/>
    <property type="match status" value="1"/>
</dbReference>
<keyword evidence="1" id="KW-0472">Membrane</keyword>
<dbReference type="Proteomes" id="UP001165065">
    <property type="component" value="Unassembled WGS sequence"/>
</dbReference>
<keyword evidence="1" id="KW-0812">Transmembrane</keyword>
<organism evidence="2 3">
    <name type="scientific">Triparma columacea</name>
    <dbReference type="NCBI Taxonomy" id="722753"/>
    <lineage>
        <taxon>Eukaryota</taxon>
        <taxon>Sar</taxon>
        <taxon>Stramenopiles</taxon>
        <taxon>Ochrophyta</taxon>
        <taxon>Bolidophyceae</taxon>
        <taxon>Parmales</taxon>
        <taxon>Triparmaceae</taxon>
        <taxon>Triparma</taxon>
    </lineage>
</organism>
<feature type="transmembrane region" description="Helical" evidence="1">
    <location>
        <begin position="81"/>
        <end position="98"/>
    </location>
</feature>
<feature type="transmembrane region" description="Helical" evidence="1">
    <location>
        <begin position="250"/>
        <end position="273"/>
    </location>
</feature>
<feature type="transmembrane region" description="Helical" evidence="1">
    <location>
        <begin position="217"/>
        <end position="238"/>
    </location>
</feature>
<evidence type="ECO:0000313" key="3">
    <source>
        <dbReference type="Proteomes" id="UP001165065"/>
    </source>
</evidence>
<keyword evidence="3" id="KW-1185">Reference proteome</keyword>
<dbReference type="PANTHER" id="PTHR33876:SF4">
    <property type="entry name" value="CHLOROPLAST PROTEIN FOR GROWTH AND FERTILITY 2"/>
    <property type="match status" value="1"/>
</dbReference>
<accession>A0A9W7GQI8</accession>
<dbReference type="EMBL" id="BRYA01000481">
    <property type="protein sequence ID" value="GMI49249.1"/>
    <property type="molecule type" value="Genomic_DNA"/>
</dbReference>
<dbReference type="OrthoDB" id="669460at2759"/>
<reference evidence="3" key="1">
    <citation type="journal article" date="2023" name="Commun. Biol.">
        <title>Genome analysis of Parmales, the sister group of diatoms, reveals the evolutionary specialization of diatoms from phago-mixotrophs to photoautotrophs.</title>
        <authorList>
            <person name="Ban H."/>
            <person name="Sato S."/>
            <person name="Yoshikawa S."/>
            <person name="Yamada K."/>
            <person name="Nakamura Y."/>
            <person name="Ichinomiya M."/>
            <person name="Sato N."/>
            <person name="Blanc-Mathieu R."/>
            <person name="Endo H."/>
            <person name="Kuwata A."/>
            <person name="Ogata H."/>
        </authorList>
    </citation>
    <scope>NUCLEOTIDE SEQUENCE [LARGE SCALE GENOMIC DNA]</scope>
</reference>
<evidence type="ECO:0000313" key="2">
    <source>
        <dbReference type="EMBL" id="GMI49249.1"/>
    </source>
</evidence>
<sequence length="316" mass="33324">MSAVIGTGISLGVVHVLTGPDHLSALATLSSNGSWKAFILGVRWGLGHSTGLILVALILLLGNGGDKVQFSQGVARVMDSIVGFFMLGLGLYGAYTALQFKEENACASELLGGRGSRPQNEGYNFESVDEIELSELNNNSSDSSSDVEANGGEDIKSNQVAKPSLAKSASVRDDDCLECAHSHDHDHGVEAVLSCCDKFVCRGKGCNVRTNPFLGKLMAFVVGVVHGIAGPGGILGVIPAVHLGGFAACVYLFFFCLTSVFVMAGFAAGYGELSSRCSSSMKLKLYTNLVSSSFSILIGIIWLVLTFMGKLDQYFE</sequence>
<dbReference type="AlphaFoldDB" id="A0A9W7GQI8"/>
<proteinExistence type="predicted"/>
<feature type="transmembrane region" description="Helical" evidence="1">
    <location>
        <begin position="37"/>
        <end position="61"/>
    </location>
</feature>